<evidence type="ECO:0000256" key="1">
    <source>
        <dbReference type="SAM" id="SignalP"/>
    </source>
</evidence>
<gene>
    <name evidence="3" type="ORF">Pla108_17250</name>
</gene>
<dbReference type="Gene3D" id="2.40.160.100">
    <property type="match status" value="1"/>
</dbReference>
<dbReference type="InterPro" id="IPR053728">
    <property type="entry name" value="Alginate_Permeability_Chnl"/>
</dbReference>
<sequence precursor="true">MRVILCTALGTALAFSWGATGADAQESLFMPNGYGVSSPAVMTHSESDSEWVSFCCEAEEPACDCPSCDASADGCGDEIGCGSGVGCGCPACVAAKKGAAKGNRCAQSHAGVFYANDFSYLKDPKYQGCCLGDGLKLMPVGNCGRFGTLDIGGQYRLRYHHERGMGRSSTTAPPNQGFLDTDNDFLLSRLRLYGNWKVNDNVRVFVEGIAADVSANDTYNPRAIDENYADLLNAFFDAKLTDEFTLRVGRQELLFGAQRTVSPLDWANTRRTFEGIRGLYKSGDWTIDGFYTNFVPVVPDKFDEADYDQSFYGVYSTYAGYEKATFDFYYLGYDNQTVGAPVATDFSLHTFGSRVWGTAGDGWLYEVEGAYQGGRQSGLGLDQSAGFITTGLGHKLDNMAWDPTLWFYFDYASGDHGDGSYNRYNQLFPLAHKYLGFIDAAARSNIISPNVLLTMKPQAKWDLLMWYYYLGTDSATDVVPGVGFAGAQNTTSTDFGNELDLIAKYSMTARSNILFGCSHLWAGSKIIGTTDPDFFYTQWELNF</sequence>
<dbReference type="RefSeq" id="WP_197526392.1">
    <property type="nucleotide sequence ID" value="NZ_SJPR01000002.1"/>
</dbReference>
<dbReference type="Pfam" id="PF13372">
    <property type="entry name" value="Alginate_exp"/>
    <property type="match status" value="1"/>
</dbReference>
<reference evidence="3 4" key="1">
    <citation type="submission" date="2019-02" db="EMBL/GenBank/DDBJ databases">
        <title>Deep-cultivation of Planctomycetes and their phenomic and genomic characterization uncovers novel biology.</title>
        <authorList>
            <person name="Wiegand S."/>
            <person name="Jogler M."/>
            <person name="Boedeker C."/>
            <person name="Pinto D."/>
            <person name="Vollmers J."/>
            <person name="Rivas-Marin E."/>
            <person name="Kohn T."/>
            <person name="Peeters S.H."/>
            <person name="Heuer A."/>
            <person name="Rast P."/>
            <person name="Oberbeckmann S."/>
            <person name="Bunk B."/>
            <person name="Jeske O."/>
            <person name="Meyerdierks A."/>
            <person name="Storesund J.E."/>
            <person name="Kallscheuer N."/>
            <person name="Luecker S."/>
            <person name="Lage O.M."/>
            <person name="Pohl T."/>
            <person name="Merkel B.J."/>
            <person name="Hornburger P."/>
            <person name="Mueller R.-W."/>
            <person name="Bruemmer F."/>
            <person name="Labrenz M."/>
            <person name="Spormann A.M."/>
            <person name="Op Den Camp H."/>
            <person name="Overmann J."/>
            <person name="Amann R."/>
            <person name="Jetten M.S.M."/>
            <person name="Mascher T."/>
            <person name="Medema M.H."/>
            <person name="Devos D.P."/>
            <person name="Kaster A.-K."/>
            <person name="Ovreas L."/>
            <person name="Rohde M."/>
            <person name="Galperin M.Y."/>
            <person name="Jogler C."/>
        </authorList>
    </citation>
    <scope>NUCLEOTIDE SEQUENCE [LARGE SCALE GENOMIC DNA]</scope>
    <source>
        <strain evidence="3 4">Pla108</strain>
    </source>
</reference>
<feature type="domain" description="Alginate export" evidence="2">
    <location>
        <begin position="179"/>
        <end position="526"/>
    </location>
</feature>
<dbReference type="InterPro" id="IPR025388">
    <property type="entry name" value="Alginate_export_dom"/>
</dbReference>
<proteinExistence type="predicted"/>
<keyword evidence="1" id="KW-0732">Signal</keyword>
<dbReference type="Proteomes" id="UP000317421">
    <property type="component" value="Unassembled WGS sequence"/>
</dbReference>
<organism evidence="3 4">
    <name type="scientific">Botrimarina colliarenosi</name>
    <dbReference type="NCBI Taxonomy" id="2528001"/>
    <lineage>
        <taxon>Bacteria</taxon>
        <taxon>Pseudomonadati</taxon>
        <taxon>Planctomycetota</taxon>
        <taxon>Planctomycetia</taxon>
        <taxon>Pirellulales</taxon>
        <taxon>Lacipirellulaceae</taxon>
        <taxon>Botrimarina</taxon>
    </lineage>
</organism>
<name>A0A5C6AHD1_9BACT</name>
<feature type="signal peptide" evidence="1">
    <location>
        <begin position="1"/>
        <end position="21"/>
    </location>
</feature>
<comment type="caution">
    <text evidence="3">The sequence shown here is derived from an EMBL/GenBank/DDBJ whole genome shotgun (WGS) entry which is preliminary data.</text>
</comment>
<feature type="chain" id="PRO_5023122434" description="Alginate export domain-containing protein" evidence="1">
    <location>
        <begin position="22"/>
        <end position="543"/>
    </location>
</feature>
<dbReference type="EMBL" id="SJPR01000002">
    <property type="protein sequence ID" value="TWT97573.1"/>
    <property type="molecule type" value="Genomic_DNA"/>
</dbReference>
<accession>A0A5C6AHD1</accession>
<keyword evidence="4" id="KW-1185">Reference proteome</keyword>
<evidence type="ECO:0000313" key="4">
    <source>
        <dbReference type="Proteomes" id="UP000317421"/>
    </source>
</evidence>
<protein>
    <recommendedName>
        <fullName evidence="2">Alginate export domain-containing protein</fullName>
    </recommendedName>
</protein>
<dbReference type="AlphaFoldDB" id="A0A5C6AHD1"/>
<evidence type="ECO:0000259" key="2">
    <source>
        <dbReference type="Pfam" id="PF13372"/>
    </source>
</evidence>
<evidence type="ECO:0000313" key="3">
    <source>
        <dbReference type="EMBL" id="TWT97573.1"/>
    </source>
</evidence>